<dbReference type="GO" id="GO:0012505">
    <property type="term" value="C:endomembrane system"/>
    <property type="evidence" value="ECO:0007669"/>
    <property type="project" value="UniProtKB-ARBA"/>
</dbReference>
<reference evidence="3" key="2">
    <citation type="submission" date="2014-05" db="EMBL/GenBank/DDBJ databases">
        <title>The genome and life-stage specific transcriptomes of Globodera pallida elucidate key aspects of plant parasitism by a cyst nematode.</title>
        <authorList>
            <person name="Cotton J.A."/>
            <person name="Lilley C.J."/>
            <person name="Jones L.M."/>
            <person name="Kikuchi T."/>
            <person name="Reid A.J."/>
            <person name="Thorpe P."/>
            <person name="Tsai I.J."/>
            <person name="Beasley H."/>
            <person name="Blok V."/>
            <person name="Cock P.J.A."/>
            <person name="Van den Akker S.E."/>
            <person name="Holroyd N."/>
            <person name="Hunt M."/>
            <person name="Mantelin S."/>
            <person name="Naghra H."/>
            <person name="Pain A."/>
            <person name="Palomares-Rius J.E."/>
            <person name="Zarowiecki M."/>
            <person name="Berriman M."/>
            <person name="Jones J.T."/>
            <person name="Urwin P.E."/>
        </authorList>
    </citation>
    <scope>NUCLEOTIDE SEQUENCE [LARGE SCALE GENOMIC DNA]</scope>
    <source>
        <strain evidence="3">Lindley</strain>
    </source>
</reference>
<organism evidence="3 4">
    <name type="scientific">Globodera pallida</name>
    <name type="common">Potato cyst nematode worm</name>
    <name type="synonym">Heterodera pallida</name>
    <dbReference type="NCBI Taxonomy" id="36090"/>
    <lineage>
        <taxon>Eukaryota</taxon>
        <taxon>Metazoa</taxon>
        <taxon>Ecdysozoa</taxon>
        <taxon>Nematoda</taxon>
        <taxon>Chromadorea</taxon>
        <taxon>Rhabditida</taxon>
        <taxon>Tylenchina</taxon>
        <taxon>Tylenchomorpha</taxon>
        <taxon>Tylenchoidea</taxon>
        <taxon>Heteroderidae</taxon>
        <taxon>Heteroderinae</taxon>
        <taxon>Globodera</taxon>
    </lineage>
</organism>
<evidence type="ECO:0000313" key="3">
    <source>
        <dbReference type="Proteomes" id="UP000050741"/>
    </source>
</evidence>
<sequence length="175" mass="19678">MFGDAVNPKIVTFISEVLILSVLLIDILLLNLSVEDFKRNLSGTNHGKDFNSEMLEQIYTAIKTNEIVMPAEQVGLLRENYLWRVLQRRSETPEGKYWAVPEAGWNDRDLFCVIWGPLTAALHYVINKSEDETILAKCLSGYRKCASIAAHFGMTDVFDTLIIHLCKTSTLPSAG</sequence>
<dbReference type="SUPFAM" id="SSF48425">
    <property type="entry name" value="Sec7 domain"/>
    <property type="match status" value="1"/>
</dbReference>
<evidence type="ECO:0000256" key="1">
    <source>
        <dbReference type="SAM" id="Phobius"/>
    </source>
</evidence>
<keyword evidence="1" id="KW-1133">Transmembrane helix</keyword>
<feature type="transmembrane region" description="Helical" evidence="1">
    <location>
        <begin position="12"/>
        <end position="32"/>
    </location>
</feature>
<name>A0A183CCS5_GLOPA</name>
<reference evidence="3" key="1">
    <citation type="submission" date="2013-12" db="EMBL/GenBank/DDBJ databases">
        <authorList>
            <person name="Aslett M."/>
        </authorList>
    </citation>
    <scope>NUCLEOTIDE SEQUENCE [LARGE SCALE GENOMIC DNA]</scope>
    <source>
        <strain evidence="3">Lindley</strain>
    </source>
</reference>
<dbReference type="InterPro" id="IPR035999">
    <property type="entry name" value="Sec7_dom_sf"/>
</dbReference>
<dbReference type="GO" id="GO:0016192">
    <property type="term" value="P:vesicle-mediated transport"/>
    <property type="evidence" value="ECO:0007669"/>
    <property type="project" value="UniProtKB-ARBA"/>
</dbReference>
<keyword evidence="1" id="KW-0472">Membrane</keyword>
<dbReference type="Proteomes" id="UP000050741">
    <property type="component" value="Unassembled WGS sequence"/>
</dbReference>
<dbReference type="AlphaFoldDB" id="A0A183CCS5"/>
<dbReference type="GO" id="GO:0005737">
    <property type="term" value="C:cytoplasm"/>
    <property type="evidence" value="ECO:0007669"/>
    <property type="project" value="UniProtKB-ARBA"/>
</dbReference>
<dbReference type="InterPro" id="IPR000904">
    <property type="entry name" value="Sec7_dom"/>
</dbReference>
<dbReference type="Gene3D" id="1.10.1000.11">
    <property type="entry name" value="Arf Nucleotide-binding Site Opener,domain 2"/>
    <property type="match status" value="1"/>
</dbReference>
<protein>
    <submittedName>
        <fullName evidence="4">SEC7 domain-containing protein</fullName>
    </submittedName>
</protein>
<dbReference type="Pfam" id="PF01369">
    <property type="entry name" value="Sec7"/>
    <property type="match status" value="1"/>
</dbReference>
<feature type="domain" description="SEC7" evidence="2">
    <location>
        <begin position="32"/>
        <end position="67"/>
    </location>
</feature>
<dbReference type="WBParaSite" id="GPLIN_001067700">
    <property type="protein sequence ID" value="GPLIN_001067700"/>
    <property type="gene ID" value="GPLIN_001067700"/>
</dbReference>
<proteinExistence type="predicted"/>
<dbReference type="GO" id="GO:0005085">
    <property type="term" value="F:guanyl-nucleotide exchange factor activity"/>
    <property type="evidence" value="ECO:0007669"/>
    <property type="project" value="InterPro"/>
</dbReference>
<evidence type="ECO:0000259" key="2">
    <source>
        <dbReference type="Pfam" id="PF01369"/>
    </source>
</evidence>
<dbReference type="GO" id="GO:0032012">
    <property type="term" value="P:regulation of ARF protein signal transduction"/>
    <property type="evidence" value="ECO:0007669"/>
    <property type="project" value="InterPro"/>
</dbReference>
<evidence type="ECO:0000313" key="4">
    <source>
        <dbReference type="WBParaSite" id="GPLIN_001067700"/>
    </source>
</evidence>
<reference evidence="4" key="3">
    <citation type="submission" date="2016-06" db="UniProtKB">
        <authorList>
            <consortium name="WormBaseParasite"/>
        </authorList>
    </citation>
    <scope>IDENTIFICATION</scope>
</reference>
<dbReference type="InterPro" id="IPR023394">
    <property type="entry name" value="Sec7_C_sf"/>
</dbReference>
<accession>A0A183CCS5</accession>
<keyword evidence="1" id="KW-0812">Transmembrane</keyword>
<dbReference type="PANTHER" id="PTHR10663:SF388">
    <property type="entry name" value="GOLGI-SPECIFIC BREFELDIN A-RESISTANCE GUANINE NUCLEOTIDE EXCHANGE FACTOR 1"/>
    <property type="match status" value="1"/>
</dbReference>
<dbReference type="PANTHER" id="PTHR10663">
    <property type="entry name" value="GUANYL-NUCLEOTIDE EXCHANGE FACTOR"/>
    <property type="match status" value="1"/>
</dbReference>
<keyword evidence="3" id="KW-1185">Reference proteome</keyword>